<feature type="transmembrane region" description="Helical" evidence="1">
    <location>
        <begin position="220"/>
        <end position="240"/>
    </location>
</feature>
<feature type="transmembrane region" description="Helical" evidence="1">
    <location>
        <begin position="44"/>
        <end position="63"/>
    </location>
</feature>
<evidence type="ECO:0000313" key="2">
    <source>
        <dbReference type="EMBL" id="CAE7508319.1"/>
    </source>
</evidence>
<keyword evidence="3" id="KW-1185">Reference proteome</keyword>
<keyword evidence="1" id="KW-1133">Transmembrane helix</keyword>
<name>A0A812T7Y1_SYMPI</name>
<dbReference type="Proteomes" id="UP000649617">
    <property type="component" value="Unassembled WGS sequence"/>
</dbReference>
<organism evidence="2 3">
    <name type="scientific">Symbiodinium pilosum</name>
    <name type="common">Dinoflagellate</name>
    <dbReference type="NCBI Taxonomy" id="2952"/>
    <lineage>
        <taxon>Eukaryota</taxon>
        <taxon>Sar</taxon>
        <taxon>Alveolata</taxon>
        <taxon>Dinophyceae</taxon>
        <taxon>Suessiales</taxon>
        <taxon>Symbiodiniaceae</taxon>
        <taxon>Symbiodinium</taxon>
    </lineage>
</organism>
<dbReference type="AlphaFoldDB" id="A0A812T7Y1"/>
<keyword evidence="1" id="KW-0812">Transmembrane</keyword>
<feature type="transmembrane region" description="Helical" evidence="1">
    <location>
        <begin position="84"/>
        <end position="106"/>
    </location>
</feature>
<reference evidence="2" key="1">
    <citation type="submission" date="2021-02" db="EMBL/GenBank/DDBJ databases">
        <authorList>
            <person name="Dougan E. K."/>
            <person name="Rhodes N."/>
            <person name="Thang M."/>
            <person name="Chan C."/>
        </authorList>
    </citation>
    <scope>NUCLEOTIDE SEQUENCE</scope>
</reference>
<proteinExistence type="predicted"/>
<sequence length="317" mass="34773">MLRSSAFIRDRTERTSLVVLWRAMQCDAAVPDPAQTPAAHGPTLVNFYVCGGLCLLFSLMLLYSKRKKFRWLAIVDLSIEQEDFAWKSDLLCILFFVLSAVGFLLAAVSTQVYPAGANWGIQTSKVVIILAWTCLLITSCGAVQAMCTSRCLKVAVWFLGLAAVFAGFVDVAIPEDRHFQGFMWCLTALTFVCSFAWAVACNYDRSKDPSPGAVGSNPCAGYRSCFYVLAMTSYLMTAIWEPDCGYAGHSVCYENCGMAPGFHFALALLAIVPFYTHVIPFQSSNPFPVAFPDMPSFLVYRTEPEIGTISAAQVPPS</sequence>
<evidence type="ECO:0000256" key="1">
    <source>
        <dbReference type="SAM" id="Phobius"/>
    </source>
</evidence>
<dbReference type="OrthoDB" id="443189at2759"/>
<feature type="transmembrane region" description="Helical" evidence="1">
    <location>
        <begin position="154"/>
        <end position="173"/>
    </location>
</feature>
<accession>A0A812T7Y1</accession>
<gene>
    <name evidence="2" type="primary">Updo</name>
    <name evidence="2" type="ORF">SPIL2461_LOCUS13195</name>
</gene>
<protein>
    <submittedName>
        <fullName evidence="2">Updo protein</fullName>
    </submittedName>
</protein>
<evidence type="ECO:0000313" key="3">
    <source>
        <dbReference type="Proteomes" id="UP000649617"/>
    </source>
</evidence>
<feature type="transmembrane region" description="Helical" evidence="1">
    <location>
        <begin position="260"/>
        <end position="278"/>
    </location>
</feature>
<feature type="transmembrane region" description="Helical" evidence="1">
    <location>
        <begin position="179"/>
        <end position="200"/>
    </location>
</feature>
<comment type="caution">
    <text evidence="2">The sequence shown here is derived from an EMBL/GenBank/DDBJ whole genome shotgun (WGS) entry which is preliminary data.</text>
</comment>
<dbReference type="EMBL" id="CAJNIZ010028447">
    <property type="protein sequence ID" value="CAE7508319.1"/>
    <property type="molecule type" value="Genomic_DNA"/>
</dbReference>
<keyword evidence="1" id="KW-0472">Membrane</keyword>
<feature type="transmembrane region" description="Helical" evidence="1">
    <location>
        <begin position="126"/>
        <end position="147"/>
    </location>
</feature>